<dbReference type="AlphaFoldDB" id="A0A8H4J325"/>
<dbReference type="Proteomes" id="UP000572817">
    <property type="component" value="Unassembled WGS sequence"/>
</dbReference>
<organism evidence="2 3">
    <name type="scientific">Botryosphaeria dothidea</name>
    <dbReference type="NCBI Taxonomy" id="55169"/>
    <lineage>
        <taxon>Eukaryota</taxon>
        <taxon>Fungi</taxon>
        <taxon>Dikarya</taxon>
        <taxon>Ascomycota</taxon>
        <taxon>Pezizomycotina</taxon>
        <taxon>Dothideomycetes</taxon>
        <taxon>Dothideomycetes incertae sedis</taxon>
        <taxon>Botryosphaeriales</taxon>
        <taxon>Botryosphaeriaceae</taxon>
        <taxon>Botryosphaeria</taxon>
    </lineage>
</organism>
<name>A0A8H4J325_9PEZI</name>
<evidence type="ECO:0000313" key="3">
    <source>
        <dbReference type="Proteomes" id="UP000572817"/>
    </source>
</evidence>
<feature type="region of interest" description="Disordered" evidence="1">
    <location>
        <begin position="490"/>
        <end position="601"/>
    </location>
</feature>
<sequence length="702" mass="77280">MQRRVASPGLRCNEKQRAPSRAPAGRSGSRSSGDAAGADADAGGGRCWDANARRIAGSYADYSTFDLDLIPRRRPCHPYHGFDSLHKSANCPGRQDLLETLTLAVEAVHPAAASSIVDYMATPLTDNELSDLVQSLRPGADCDGWSQNMTRSAQACLLDRINHAKTRYATFLRASNKHDIELKWPYSHSLQSLGMLHSKHLATFFEGLWSRRYTHRADGNLGPQSFRSFSVVVSSSELVRLCEFVRDWRIDVKENILQTFGPLEVGATTRTMQEIHLQMVQALHSIHMHRFETATPTVERGNEPWFPFPNVVRQSNELVAPPRIEHMMGRKLDSFKDWDCGKAGDVVSKHATPSRTRNHRAAARRITHGPQRGTLPSHWKRSEPERRDDFFAGKLGDKSARGPVRWPDLPVIKEDRQYNKAARPQPPHEYQMEALSNSGDDAGSVAVASLSTVAGDLQRMKSFVRKPSRGEALQPSPTAQEVEIAQAEALPTPPSPGRAIPMSGRPPSNTGLATPPDSASPVKPQGPTKRLNRRAPSAASKAKARRPQVRRPVSSKVETCSTTSSSSRTGSNSSMETFTKTSENSSSTTAESSSPTNIWSHPLEKLEVPKRRRSSGLGAFSPTKQATTSVQHIEVAAQRQISERGVACWSQGPDNAIDKQFDDIPVQKLRKERIDSAITPIHCSAIEALRGHMSPRDTAVID</sequence>
<gene>
    <name evidence="2" type="ORF">GTA08_BOTSDO02475</name>
</gene>
<dbReference type="EMBL" id="WWBZ02000016">
    <property type="protein sequence ID" value="KAF4309858.1"/>
    <property type="molecule type" value="Genomic_DNA"/>
</dbReference>
<feature type="region of interest" description="Disordered" evidence="1">
    <location>
        <begin position="1"/>
        <end position="42"/>
    </location>
</feature>
<feature type="region of interest" description="Disordered" evidence="1">
    <location>
        <begin position="415"/>
        <end position="442"/>
    </location>
</feature>
<proteinExistence type="predicted"/>
<feature type="compositionally biased region" description="Low complexity" evidence="1">
    <location>
        <begin position="19"/>
        <end position="41"/>
    </location>
</feature>
<reference evidence="2" key="1">
    <citation type="submission" date="2020-04" db="EMBL/GenBank/DDBJ databases">
        <title>Genome Assembly and Annotation of Botryosphaeria dothidea sdau 11-99, a Latent Pathogen of Apple Fruit Ring Rot in China.</title>
        <authorList>
            <person name="Yu C."/>
            <person name="Diao Y."/>
            <person name="Lu Q."/>
            <person name="Zhao J."/>
            <person name="Cui S."/>
            <person name="Peng C."/>
            <person name="He B."/>
            <person name="Liu H."/>
        </authorList>
    </citation>
    <scope>NUCLEOTIDE SEQUENCE [LARGE SCALE GENOMIC DNA]</scope>
    <source>
        <strain evidence="2">Sdau11-99</strain>
    </source>
</reference>
<dbReference type="OrthoDB" id="3931096at2759"/>
<protein>
    <submittedName>
        <fullName evidence="2">Peptidoglycan-binding protein</fullName>
    </submittedName>
</protein>
<evidence type="ECO:0000313" key="2">
    <source>
        <dbReference type="EMBL" id="KAF4309858.1"/>
    </source>
</evidence>
<keyword evidence="3" id="KW-1185">Reference proteome</keyword>
<comment type="caution">
    <text evidence="2">The sequence shown here is derived from an EMBL/GenBank/DDBJ whole genome shotgun (WGS) entry which is preliminary data.</text>
</comment>
<accession>A0A8H4J325</accession>
<feature type="compositionally biased region" description="Low complexity" evidence="1">
    <location>
        <begin position="554"/>
        <end position="596"/>
    </location>
</feature>
<evidence type="ECO:0000256" key="1">
    <source>
        <dbReference type="SAM" id="MobiDB-lite"/>
    </source>
</evidence>